<evidence type="ECO:0000256" key="3">
    <source>
        <dbReference type="ARBA" id="ARBA00022695"/>
    </source>
</evidence>
<feature type="region of interest" description="Disordered" evidence="6">
    <location>
        <begin position="776"/>
        <end position="799"/>
    </location>
</feature>
<keyword evidence="8" id="KW-1185">Reference proteome</keyword>
<dbReference type="InterPro" id="IPR013087">
    <property type="entry name" value="Znf_C2H2_type"/>
</dbReference>
<reference evidence="9" key="1">
    <citation type="submission" date="2024-02" db="UniProtKB">
        <authorList>
            <consortium name="WormBaseParasite"/>
        </authorList>
    </citation>
    <scope>IDENTIFICATION</scope>
</reference>
<comment type="similarity">
    <text evidence="5">Belongs to the ARTD/PARP family.</text>
</comment>
<evidence type="ECO:0000256" key="5">
    <source>
        <dbReference type="ARBA" id="ARBA00024347"/>
    </source>
</evidence>
<evidence type="ECO:0000256" key="1">
    <source>
        <dbReference type="ARBA" id="ARBA00022676"/>
    </source>
</evidence>
<keyword evidence="4" id="KW-0520">NAD</keyword>
<feature type="compositionally biased region" description="Low complexity" evidence="6">
    <location>
        <begin position="150"/>
        <end position="161"/>
    </location>
</feature>
<dbReference type="SUPFAM" id="SSF56399">
    <property type="entry name" value="ADP-ribosylation"/>
    <property type="match status" value="1"/>
</dbReference>
<dbReference type="PROSITE" id="PS00028">
    <property type="entry name" value="ZINC_FINGER_C2H2_1"/>
    <property type="match status" value="1"/>
</dbReference>
<feature type="region of interest" description="Disordered" evidence="6">
    <location>
        <begin position="55"/>
        <end position="86"/>
    </location>
</feature>
<feature type="compositionally biased region" description="Polar residues" evidence="6">
    <location>
        <begin position="57"/>
        <end position="69"/>
    </location>
</feature>
<dbReference type="PANTHER" id="PTHR21328">
    <property type="entry name" value="POLY ADP-RIBOSE POLYMERASE FAMILY, MEMBER PARP"/>
    <property type="match status" value="1"/>
</dbReference>
<dbReference type="InterPro" id="IPR012317">
    <property type="entry name" value="Poly(ADP-ribose)pol_cat_dom"/>
</dbReference>
<dbReference type="SUPFAM" id="SSF57850">
    <property type="entry name" value="RING/U-box"/>
    <property type="match status" value="1"/>
</dbReference>
<dbReference type="CDD" id="cd20339">
    <property type="entry name" value="BRcat_RBR_RNF216"/>
    <property type="match status" value="1"/>
</dbReference>
<proteinExistence type="inferred from homology"/>
<accession>A0AAF3ELD1</accession>
<dbReference type="GO" id="GO:0003950">
    <property type="term" value="F:NAD+ poly-ADP-ribosyltransferase activity"/>
    <property type="evidence" value="ECO:0007669"/>
    <property type="project" value="InterPro"/>
</dbReference>
<organism evidence="8 9">
    <name type="scientific">Mesorhabditis belari</name>
    <dbReference type="NCBI Taxonomy" id="2138241"/>
    <lineage>
        <taxon>Eukaryota</taxon>
        <taxon>Metazoa</taxon>
        <taxon>Ecdysozoa</taxon>
        <taxon>Nematoda</taxon>
        <taxon>Chromadorea</taxon>
        <taxon>Rhabditida</taxon>
        <taxon>Rhabditina</taxon>
        <taxon>Rhabditomorpha</taxon>
        <taxon>Rhabditoidea</taxon>
        <taxon>Rhabditidae</taxon>
        <taxon>Mesorhabditinae</taxon>
        <taxon>Mesorhabditis</taxon>
    </lineage>
</organism>
<dbReference type="AlphaFoldDB" id="A0AAF3ELD1"/>
<dbReference type="InterPro" id="IPR051838">
    <property type="entry name" value="ARTD_PARP"/>
</dbReference>
<dbReference type="InterPro" id="IPR047545">
    <property type="entry name" value="BRcat_RBR_RNF216"/>
</dbReference>
<keyword evidence="1" id="KW-0328">Glycosyltransferase</keyword>
<evidence type="ECO:0000256" key="6">
    <source>
        <dbReference type="SAM" id="MobiDB-lite"/>
    </source>
</evidence>
<evidence type="ECO:0000313" key="8">
    <source>
        <dbReference type="Proteomes" id="UP000887575"/>
    </source>
</evidence>
<evidence type="ECO:0000256" key="4">
    <source>
        <dbReference type="ARBA" id="ARBA00023027"/>
    </source>
</evidence>
<protein>
    <submittedName>
        <fullName evidence="9">C2H2-type domain-containing protein</fullName>
    </submittedName>
</protein>
<dbReference type="WBParaSite" id="MBELARI_LOCUS14565.1">
    <property type="protein sequence ID" value="MBELARI_LOCUS14565.1"/>
    <property type="gene ID" value="MBELARI_LOCUS14565"/>
</dbReference>
<name>A0AAF3ELD1_9BILA</name>
<dbReference type="Gene3D" id="3.90.228.10">
    <property type="match status" value="1"/>
</dbReference>
<sequence length="799" mass="91893">MSTGDRLTNDSEEIRLRIDAMHEIFPNLTEDQIRPFVNLTEDELYEKLLEISENEDQAGTSTNDRTIGKSSRRKHQKNSKISSGDEMINDSEEIRLKIDAMHEIFPNLTEDQIRPFANLTEDELYEKLLKISENDDQAGTLTNKRINEESLSFSSTSQQQQRVNRNNHEDQLFKKEQIAEALWSELLKIERRHTNDEIKETPSKEEIIKIGLFFRDRYPRLRMGTIYELLKKRDFFECSLILGLCDYGLEERLRKSQFLPSKSVAPVFNENHKSRELEAKNANWVDLPKFALNMWKSYQAIIKNTISSYEQAMCFKCSACRERFETKNAISCHSLVRNHKKEVFSLESHSFCVRCVEAHASTANAYIAAVGIGVKCLRHECDGVIFEAHVTPILTESQQNAFTKKLLKVALDQAHLENLERCQHCEFAVVIEAAKEVHSVFRCKNPKCGYKFCRLCEKDYNERHEGKKCDQVMNADTAHVFNFLFFHANVSPHRNLICRPDPLKDQALAISGIEHLNGALTGYCTRCVFSTWEIFELFLRNKHTMDKANLLLWLSKRLPVMCRLPPRFRVKSVKTENQYVLPPVSTEKEARFKECLKNAGGQSFFAFHGSPVENWYKILSEGLMVASGTVYQLSGASFGAGIYLGKDAVTSQGYSQKNHSKMRFNATQPYDMKSPCLDQQHLEKNRVLHKGTFCLALVEVVDDRSKYKEMPSCFVVKDADIVQIRVLFIYDTASKPFPQLDIANFAEGNPDTMRVRQAMSFFMNGDYRERLAQVTNPEIDQPGTSRQASNSRQNILSNL</sequence>
<feature type="region of interest" description="Disordered" evidence="6">
    <location>
        <begin position="144"/>
        <end position="166"/>
    </location>
</feature>
<dbReference type="GO" id="GO:0016779">
    <property type="term" value="F:nucleotidyltransferase activity"/>
    <property type="evidence" value="ECO:0007669"/>
    <property type="project" value="UniProtKB-KW"/>
</dbReference>
<dbReference type="Proteomes" id="UP000887575">
    <property type="component" value="Unassembled WGS sequence"/>
</dbReference>
<keyword evidence="3" id="KW-0548">Nucleotidyltransferase</keyword>
<feature type="domain" description="C2H2-type" evidence="7">
    <location>
        <begin position="317"/>
        <end position="339"/>
    </location>
</feature>
<evidence type="ECO:0000313" key="9">
    <source>
        <dbReference type="WBParaSite" id="MBELARI_LOCUS14565.1"/>
    </source>
</evidence>
<evidence type="ECO:0000256" key="2">
    <source>
        <dbReference type="ARBA" id="ARBA00022679"/>
    </source>
</evidence>
<keyword evidence="2" id="KW-0808">Transferase</keyword>
<evidence type="ECO:0000259" key="7">
    <source>
        <dbReference type="PROSITE" id="PS00028"/>
    </source>
</evidence>
<dbReference type="Pfam" id="PF00644">
    <property type="entry name" value="PARP"/>
    <property type="match status" value="1"/>
</dbReference>